<dbReference type="FunFam" id="1.10.10.60:FF:000010">
    <property type="entry name" value="Transcriptional activator Myb isoform A"/>
    <property type="match status" value="1"/>
</dbReference>
<dbReference type="Proteomes" id="UP000001542">
    <property type="component" value="Unassembled WGS sequence"/>
</dbReference>
<dbReference type="InterPro" id="IPR017884">
    <property type="entry name" value="SANT_dom"/>
</dbReference>
<dbReference type="KEGG" id="tva:4767138"/>
<reference evidence="7" key="1">
    <citation type="submission" date="2006-10" db="EMBL/GenBank/DDBJ databases">
        <authorList>
            <person name="Amadeo P."/>
            <person name="Zhao Q."/>
            <person name="Wortman J."/>
            <person name="Fraser-Liggett C."/>
            <person name="Carlton J."/>
        </authorList>
    </citation>
    <scope>NUCLEOTIDE SEQUENCE</scope>
    <source>
        <strain evidence="7">G3</strain>
    </source>
</reference>
<proteinExistence type="predicted"/>
<dbReference type="SUPFAM" id="SSF46689">
    <property type="entry name" value="Homeodomain-like"/>
    <property type="match status" value="1"/>
</dbReference>
<feature type="region of interest" description="Disordered" evidence="3">
    <location>
        <begin position="102"/>
        <end position="132"/>
    </location>
</feature>
<gene>
    <name evidence="7" type="ORF">TVAG_309110</name>
</gene>
<dbReference type="Pfam" id="PF13921">
    <property type="entry name" value="Myb_DNA-bind_6"/>
    <property type="match status" value="1"/>
</dbReference>
<dbReference type="GO" id="GO:0000978">
    <property type="term" value="F:RNA polymerase II cis-regulatory region sequence-specific DNA binding"/>
    <property type="evidence" value="ECO:0000318"/>
    <property type="project" value="GO_Central"/>
</dbReference>
<dbReference type="VEuPathDB" id="TrichDB:TVAG_309110"/>
<evidence type="ECO:0000313" key="8">
    <source>
        <dbReference type="Proteomes" id="UP000001542"/>
    </source>
</evidence>
<keyword evidence="1" id="KW-0677">Repeat</keyword>
<reference evidence="7" key="2">
    <citation type="journal article" date="2007" name="Science">
        <title>Draft genome sequence of the sexually transmitted pathogen Trichomonas vaginalis.</title>
        <authorList>
            <person name="Carlton J.M."/>
            <person name="Hirt R.P."/>
            <person name="Silva J.C."/>
            <person name="Delcher A.L."/>
            <person name="Schatz M."/>
            <person name="Zhao Q."/>
            <person name="Wortman J.R."/>
            <person name="Bidwell S.L."/>
            <person name="Alsmark U.C.M."/>
            <person name="Besteiro S."/>
            <person name="Sicheritz-Ponten T."/>
            <person name="Noel C.J."/>
            <person name="Dacks J.B."/>
            <person name="Foster P.G."/>
            <person name="Simillion C."/>
            <person name="Van de Peer Y."/>
            <person name="Miranda-Saavedra D."/>
            <person name="Barton G.J."/>
            <person name="Westrop G.D."/>
            <person name="Mueller S."/>
            <person name="Dessi D."/>
            <person name="Fiori P.L."/>
            <person name="Ren Q."/>
            <person name="Paulsen I."/>
            <person name="Zhang H."/>
            <person name="Bastida-Corcuera F.D."/>
            <person name="Simoes-Barbosa A."/>
            <person name="Brown M.T."/>
            <person name="Hayes R.D."/>
            <person name="Mukherjee M."/>
            <person name="Okumura C.Y."/>
            <person name="Schneider R."/>
            <person name="Smith A.J."/>
            <person name="Vanacova S."/>
            <person name="Villalvazo M."/>
            <person name="Haas B.J."/>
            <person name="Pertea M."/>
            <person name="Feldblyum T.V."/>
            <person name="Utterback T.R."/>
            <person name="Shu C.L."/>
            <person name="Osoegawa K."/>
            <person name="de Jong P.J."/>
            <person name="Hrdy I."/>
            <person name="Horvathova L."/>
            <person name="Zubacova Z."/>
            <person name="Dolezal P."/>
            <person name="Malik S.B."/>
            <person name="Logsdon J.M. Jr."/>
            <person name="Henze K."/>
            <person name="Gupta A."/>
            <person name="Wang C.C."/>
            <person name="Dunne R.L."/>
            <person name="Upcroft J.A."/>
            <person name="Upcroft P."/>
            <person name="White O."/>
            <person name="Salzberg S.L."/>
            <person name="Tang P."/>
            <person name="Chiu C.-H."/>
            <person name="Lee Y.-S."/>
            <person name="Embley T.M."/>
            <person name="Coombs G.H."/>
            <person name="Mottram J.C."/>
            <person name="Tachezy J."/>
            <person name="Fraser-Liggett C.M."/>
            <person name="Johnson P.J."/>
        </authorList>
    </citation>
    <scope>NUCLEOTIDE SEQUENCE [LARGE SCALE GENOMIC DNA]</scope>
    <source>
        <strain evidence="7">G3</strain>
    </source>
</reference>
<dbReference type="VEuPathDB" id="TrichDB:TVAGG3_0944870"/>
<dbReference type="Gene3D" id="1.10.10.60">
    <property type="entry name" value="Homeodomain-like"/>
    <property type="match status" value="2"/>
</dbReference>
<dbReference type="InParanoid" id="A2EDQ7"/>
<evidence type="ECO:0000256" key="1">
    <source>
        <dbReference type="ARBA" id="ARBA00022737"/>
    </source>
</evidence>
<feature type="domain" description="Myb-like" evidence="4">
    <location>
        <begin position="48"/>
        <end position="98"/>
    </location>
</feature>
<dbReference type="eggNOG" id="KOG0048">
    <property type="taxonomic scope" value="Eukaryota"/>
</dbReference>
<dbReference type="PROSITE" id="PS51293">
    <property type="entry name" value="SANT"/>
    <property type="match status" value="1"/>
</dbReference>
<protein>
    <submittedName>
        <fullName evidence="7">Myb-like DNA-binding domain containing protein</fullName>
    </submittedName>
</protein>
<accession>A2EDQ7</accession>
<dbReference type="InterPro" id="IPR001005">
    <property type="entry name" value="SANT/Myb"/>
</dbReference>
<dbReference type="STRING" id="5722.A2EDQ7"/>
<evidence type="ECO:0000259" key="5">
    <source>
        <dbReference type="PROSITE" id="PS51293"/>
    </source>
</evidence>
<dbReference type="InterPro" id="IPR017930">
    <property type="entry name" value="Myb_dom"/>
</dbReference>
<feature type="domain" description="Myb-like" evidence="4">
    <location>
        <begin position="1"/>
        <end position="47"/>
    </location>
</feature>
<dbReference type="PROSITE" id="PS51294">
    <property type="entry name" value="HTH_MYB"/>
    <property type="match status" value="2"/>
</dbReference>
<dbReference type="SMR" id="A2EDQ7"/>
<keyword evidence="8" id="KW-1185">Reference proteome</keyword>
<keyword evidence="2 7" id="KW-0238">DNA-binding</keyword>
<dbReference type="AlphaFoldDB" id="A2EDQ7"/>
<dbReference type="PANTHER" id="PTHR45614:SF253">
    <property type="entry name" value="CHROMOSOME UNDETERMINED SCAFFOLD_38, WHOLE GENOME SHOTGUN SEQUENCE"/>
    <property type="match status" value="1"/>
</dbReference>
<dbReference type="SMART" id="SM00717">
    <property type="entry name" value="SANT"/>
    <property type="match status" value="2"/>
</dbReference>
<evidence type="ECO:0000313" key="7">
    <source>
        <dbReference type="EMBL" id="EAY09222.1"/>
    </source>
</evidence>
<dbReference type="PANTHER" id="PTHR45614">
    <property type="entry name" value="MYB PROTEIN-RELATED"/>
    <property type="match status" value="1"/>
</dbReference>
<dbReference type="OrthoDB" id="2143914at2759"/>
<name>A2EDQ7_TRIV3</name>
<evidence type="ECO:0000259" key="6">
    <source>
        <dbReference type="PROSITE" id="PS51294"/>
    </source>
</evidence>
<dbReference type="InterPro" id="IPR050560">
    <property type="entry name" value="MYB_TF"/>
</dbReference>
<dbReference type="RefSeq" id="XP_001321445.1">
    <property type="nucleotide sequence ID" value="XM_001321410.1"/>
</dbReference>
<feature type="domain" description="SANT" evidence="5">
    <location>
        <begin position="1"/>
        <end position="50"/>
    </location>
</feature>
<dbReference type="EMBL" id="DS113362">
    <property type="protein sequence ID" value="EAY09222.1"/>
    <property type="molecule type" value="Genomic_DNA"/>
</dbReference>
<feature type="domain" description="HTH myb-type" evidence="6">
    <location>
        <begin position="56"/>
        <end position="102"/>
    </location>
</feature>
<organism evidence="7 8">
    <name type="scientific">Trichomonas vaginalis (strain ATCC PRA-98 / G3)</name>
    <dbReference type="NCBI Taxonomy" id="412133"/>
    <lineage>
        <taxon>Eukaryota</taxon>
        <taxon>Metamonada</taxon>
        <taxon>Parabasalia</taxon>
        <taxon>Trichomonadida</taxon>
        <taxon>Trichomonadidae</taxon>
        <taxon>Trichomonas</taxon>
    </lineage>
</organism>
<dbReference type="InterPro" id="IPR009057">
    <property type="entry name" value="Homeodomain-like_sf"/>
</dbReference>
<dbReference type="PROSITE" id="PS50090">
    <property type="entry name" value="MYB_LIKE"/>
    <property type="match status" value="2"/>
</dbReference>
<dbReference type="GO" id="GO:0006355">
    <property type="term" value="P:regulation of DNA-templated transcription"/>
    <property type="evidence" value="ECO:0000318"/>
    <property type="project" value="GO_Central"/>
</dbReference>
<evidence type="ECO:0000256" key="3">
    <source>
        <dbReference type="SAM" id="MobiDB-lite"/>
    </source>
</evidence>
<evidence type="ECO:0000259" key="4">
    <source>
        <dbReference type="PROSITE" id="PS50090"/>
    </source>
</evidence>
<feature type="domain" description="HTH myb-type" evidence="6">
    <location>
        <begin position="1"/>
        <end position="51"/>
    </location>
</feature>
<evidence type="ECO:0000256" key="2">
    <source>
        <dbReference type="ARBA" id="ARBA00023125"/>
    </source>
</evidence>
<dbReference type="CDD" id="cd00167">
    <property type="entry name" value="SANT"/>
    <property type="match status" value="2"/>
</dbReference>
<sequence>MVKFSEEEDRKLIQIVQTMGTNDWKKIAAHLKTRNARQCRERWNNYINPDLNESEWTVDEDELLIKLQKEYGTAWNKIAKYFDKRSDNALRNRWMRLKRLLKNGSKGHPPSINPKKHHSSDTEQSPPQTKEVKDNIEKIVNLLQTSNPADLFGEENLFAW</sequence>
<dbReference type="GO" id="GO:0005634">
    <property type="term" value="C:nucleus"/>
    <property type="evidence" value="ECO:0000318"/>
    <property type="project" value="GO_Central"/>
</dbReference>
<dbReference type="GO" id="GO:0000981">
    <property type="term" value="F:DNA-binding transcription factor activity, RNA polymerase II-specific"/>
    <property type="evidence" value="ECO:0000318"/>
    <property type="project" value="GO_Central"/>
</dbReference>